<dbReference type="SUPFAM" id="SSF56672">
    <property type="entry name" value="DNA/RNA polymerases"/>
    <property type="match status" value="1"/>
</dbReference>
<dbReference type="Gene3D" id="3.10.10.10">
    <property type="entry name" value="HIV Type 1 Reverse Transcriptase, subunit A, domain 1"/>
    <property type="match status" value="1"/>
</dbReference>
<dbReference type="AlphaFoldDB" id="A0A5J4W635"/>
<protein>
    <submittedName>
        <fullName evidence="2">Putative Transposon Ty3-G Gag-Pol polyprotein</fullName>
    </submittedName>
</protein>
<sequence>MEISVEISLWNRGEECADDNGSSREGGKDWRIDIQRERRWNGGKTKRFIKAWKQIGKGEFIDTGFYLRFKDQNSQQRLEENRMIIPFRGTQEEKNAYQEMLNEELEEGIVIPIQQDQVKWCNHTFLIKKPNGTWRKIMDSSKLNKQIEKLHFKMHGLEEIQYLANQMDYATSLDLKSAFHHITASPNSIPYPAFNFNNNNYVYKAIPFGTKHSQIFFAEAIESIIRQIIIHSQVKILNYCDDILLIHQDKQTLQTQTMEIMKTLEQFGWTISTDKCETEPKQIITFLGWIWNLKEMNIRMLEERKSKMIQALKDWCTTIYKSKIVKIRQPAALIG</sequence>
<reference evidence="2 3" key="1">
    <citation type="submission" date="2019-03" db="EMBL/GenBank/DDBJ databases">
        <title>Single cell metagenomics reveals metabolic interactions within the superorganism composed of flagellate Streblomastix strix and complex community of Bacteroidetes bacteria on its surface.</title>
        <authorList>
            <person name="Treitli S.C."/>
            <person name="Kolisko M."/>
            <person name="Husnik F."/>
            <person name="Keeling P."/>
            <person name="Hampl V."/>
        </authorList>
    </citation>
    <scope>NUCLEOTIDE SEQUENCE [LARGE SCALE GENOMIC DNA]</scope>
    <source>
        <strain evidence="2">ST1C</strain>
    </source>
</reference>
<dbReference type="PANTHER" id="PTHR33050">
    <property type="entry name" value="REVERSE TRANSCRIPTASE DOMAIN-CONTAINING PROTEIN"/>
    <property type="match status" value="1"/>
</dbReference>
<dbReference type="Gene3D" id="3.30.70.270">
    <property type="match status" value="1"/>
</dbReference>
<dbReference type="InterPro" id="IPR000477">
    <property type="entry name" value="RT_dom"/>
</dbReference>
<dbReference type="OrthoDB" id="9909131at2759"/>
<gene>
    <name evidence="2" type="ORF">EZS28_014092</name>
</gene>
<dbReference type="Proteomes" id="UP000324800">
    <property type="component" value="Unassembled WGS sequence"/>
</dbReference>
<dbReference type="PROSITE" id="PS50878">
    <property type="entry name" value="RT_POL"/>
    <property type="match status" value="1"/>
</dbReference>
<accession>A0A5J4W635</accession>
<dbReference type="PANTHER" id="PTHR33050:SF7">
    <property type="entry name" value="RIBONUCLEASE H"/>
    <property type="match status" value="1"/>
</dbReference>
<dbReference type="InterPro" id="IPR043128">
    <property type="entry name" value="Rev_trsase/Diguanyl_cyclase"/>
</dbReference>
<evidence type="ECO:0000313" key="2">
    <source>
        <dbReference type="EMBL" id="KAA6390384.1"/>
    </source>
</evidence>
<dbReference type="EMBL" id="SNRW01003238">
    <property type="protein sequence ID" value="KAA6390384.1"/>
    <property type="molecule type" value="Genomic_DNA"/>
</dbReference>
<dbReference type="Pfam" id="PF00078">
    <property type="entry name" value="RVT_1"/>
    <property type="match status" value="1"/>
</dbReference>
<evidence type="ECO:0000259" key="1">
    <source>
        <dbReference type="PROSITE" id="PS50878"/>
    </source>
</evidence>
<evidence type="ECO:0000313" key="3">
    <source>
        <dbReference type="Proteomes" id="UP000324800"/>
    </source>
</evidence>
<proteinExistence type="predicted"/>
<name>A0A5J4W635_9EUKA</name>
<dbReference type="InterPro" id="IPR052055">
    <property type="entry name" value="Hepadnavirus_pol/RT"/>
</dbReference>
<dbReference type="InterPro" id="IPR043502">
    <property type="entry name" value="DNA/RNA_pol_sf"/>
</dbReference>
<organism evidence="2 3">
    <name type="scientific">Streblomastix strix</name>
    <dbReference type="NCBI Taxonomy" id="222440"/>
    <lineage>
        <taxon>Eukaryota</taxon>
        <taxon>Metamonada</taxon>
        <taxon>Preaxostyla</taxon>
        <taxon>Oxymonadida</taxon>
        <taxon>Streblomastigidae</taxon>
        <taxon>Streblomastix</taxon>
    </lineage>
</organism>
<feature type="domain" description="Reverse transcriptase" evidence="1">
    <location>
        <begin position="108"/>
        <end position="291"/>
    </location>
</feature>
<comment type="caution">
    <text evidence="2">The sequence shown here is derived from an EMBL/GenBank/DDBJ whole genome shotgun (WGS) entry which is preliminary data.</text>
</comment>